<dbReference type="InterPro" id="IPR036188">
    <property type="entry name" value="FAD/NAD-bd_sf"/>
</dbReference>
<dbReference type="Gene3D" id="3.50.50.60">
    <property type="entry name" value="FAD/NAD(P)-binding domain"/>
    <property type="match status" value="2"/>
</dbReference>
<comment type="caution">
    <text evidence="4">The sequence shown here is derived from an EMBL/GenBank/DDBJ whole genome shotgun (WGS) entry which is preliminary data.</text>
</comment>
<dbReference type="EMBL" id="MSDW01000002">
    <property type="protein sequence ID" value="OKY77332.1"/>
    <property type="molecule type" value="Genomic_DNA"/>
</dbReference>
<dbReference type="FunCoup" id="A0A1Q6DSM6">
    <property type="interactions" value="117"/>
</dbReference>
<organism evidence="4 5">
    <name type="scientific">Methanohalarchaeum thermophilum</name>
    <dbReference type="NCBI Taxonomy" id="1903181"/>
    <lineage>
        <taxon>Archaea</taxon>
        <taxon>Methanobacteriati</taxon>
        <taxon>Methanobacteriota</taxon>
        <taxon>Methanonatronarchaeia</taxon>
        <taxon>Methanonatronarchaeales</taxon>
        <taxon>Methanonatronarchaeaceae</taxon>
        <taxon>Candidatus Methanohalarchaeum</taxon>
    </lineage>
</organism>
<dbReference type="STRING" id="1903181.BTN85_1982"/>
<evidence type="ECO:0000313" key="5">
    <source>
        <dbReference type="Proteomes" id="UP000185744"/>
    </source>
</evidence>
<gene>
    <name evidence="4" type="ORF">BTN85_1982</name>
</gene>
<dbReference type="PRINTS" id="PR00469">
    <property type="entry name" value="PNDRDTASEII"/>
</dbReference>
<dbReference type="InterPro" id="IPR023753">
    <property type="entry name" value="FAD/NAD-binding_dom"/>
</dbReference>
<dbReference type="Proteomes" id="UP000185744">
    <property type="component" value="Unassembled WGS sequence"/>
</dbReference>
<evidence type="ECO:0000313" key="4">
    <source>
        <dbReference type="EMBL" id="OKY77332.1"/>
    </source>
</evidence>
<reference evidence="4" key="1">
    <citation type="submission" date="2016-12" db="EMBL/GenBank/DDBJ databases">
        <title>Discovery of methanogenic haloarchaea.</title>
        <authorList>
            <person name="Sorokin D.Y."/>
            <person name="Makarova K.S."/>
            <person name="Abbas B."/>
            <person name="Ferrer M."/>
            <person name="Golyshin P.N."/>
        </authorList>
    </citation>
    <scope>NUCLEOTIDE SEQUENCE [LARGE SCALE GENOMIC DNA]</scope>
    <source>
        <strain evidence="4">HMET1</strain>
    </source>
</reference>
<sequence length="308" mass="33917">MAEEYDVLVIGGGPAGLSASIYTSRAELDTLVLDKGDNILEEYDDIENYLGFPEGISGKKLLDNAKRQAKRSGATYLQKEALSIGVEGERYQIETTDQEYVGKGVILATGVQQDKPNVENLEELEGKGVSYCVVCDGPLYKDKKCGILGSKNYAAQEALTLHEYTPNVTIYTNNKQLDITNELEQKINEKDINVDTREIKKVQGKDTIQSLLLKEDEEKTTEIEIDGLFVAVGTSGTLDFARTLGLEIENNAIKVNEDLSTGYPRLYAAGDCTRGNRQISIAVGEGTKAALNLIEELKQKEEHTDWGH</sequence>
<dbReference type="GO" id="GO:0016491">
    <property type="term" value="F:oxidoreductase activity"/>
    <property type="evidence" value="ECO:0007669"/>
    <property type="project" value="UniProtKB-KW"/>
</dbReference>
<dbReference type="AlphaFoldDB" id="A0A1Q6DSM6"/>
<dbReference type="InParanoid" id="A0A1Q6DSM6"/>
<name>A0A1Q6DSM6_METT1</name>
<protein>
    <submittedName>
        <fullName evidence="4">Thioredoxin reductase TrxB</fullName>
    </submittedName>
</protein>
<keyword evidence="5" id="KW-1185">Reference proteome</keyword>
<evidence type="ECO:0000256" key="2">
    <source>
        <dbReference type="ARBA" id="ARBA00023002"/>
    </source>
</evidence>
<dbReference type="InterPro" id="IPR050097">
    <property type="entry name" value="Ferredoxin-NADP_redctase_2"/>
</dbReference>
<feature type="domain" description="FAD/NAD(P)-binding" evidence="3">
    <location>
        <begin position="5"/>
        <end position="286"/>
    </location>
</feature>
<evidence type="ECO:0000259" key="3">
    <source>
        <dbReference type="Pfam" id="PF07992"/>
    </source>
</evidence>
<accession>A0A1Q6DSM6</accession>
<dbReference type="SUPFAM" id="SSF51905">
    <property type="entry name" value="FAD/NAD(P)-binding domain"/>
    <property type="match status" value="1"/>
</dbReference>
<dbReference type="PRINTS" id="PR00368">
    <property type="entry name" value="FADPNR"/>
</dbReference>
<dbReference type="Pfam" id="PF07992">
    <property type="entry name" value="Pyr_redox_2"/>
    <property type="match status" value="1"/>
</dbReference>
<dbReference type="PANTHER" id="PTHR48105">
    <property type="entry name" value="THIOREDOXIN REDUCTASE 1-RELATED-RELATED"/>
    <property type="match status" value="1"/>
</dbReference>
<evidence type="ECO:0000256" key="1">
    <source>
        <dbReference type="ARBA" id="ARBA00022630"/>
    </source>
</evidence>
<proteinExistence type="predicted"/>
<keyword evidence="1" id="KW-0285">Flavoprotein</keyword>
<keyword evidence="2" id="KW-0560">Oxidoreductase</keyword>